<keyword evidence="3" id="KW-1185">Reference proteome</keyword>
<protein>
    <submittedName>
        <fullName evidence="2">BACON domain-containing carbohydrate-binding protein</fullName>
    </submittedName>
</protein>
<dbReference type="Proteomes" id="UP001153642">
    <property type="component" value="Unassembled WGS sequence"/>
</dbReference>
<evidence type="ECO:0000259" key="1">
    <source>
        <dbReference type="Pfam" id="PF13004"/>
    </source>
</evidence>
<accession>A0ABT6FQC5</accession>
<dbReference type="EMBL" id="JAPMUA010000002">
    <property type="protein sequence ID" value="MDG3585469.1"/>
    <property type="molecule type" value="Genomic_DNA"/>
</dbReference>
<feature type="domain" description="BACON" evidence="1">
    <location>
        <begin position="120"/>
        <end position="169"/>
    </location>
</feature>
<organism evidence="2 3">
    <name type="scientific">Galbibacter pacificus</name>
    <dbReference type="NCBI Taxonomy" id="2996052"/>
    <lineage>
        <taxon>Bacteria</taxon>
        <taxon>Pseudomonadati</taxon>
        <taxon>Bacteroidota</taxon>
        <taxon>Flavobacteriia</taxon>
        <taxon>Flavobacteriales</taxon>
        <taxon>Flavobacteriaceae</taxon>
        <taxon>Galbibacter</taxon>
    </lineage>
</organism>
<dbReference type="InterPro" id="IPR024361">
    <property type="entry name" value="BACON"/>
</dbReference>
<dbReference type="Gene3D" id="2.60.40.10">
    <property type="entry name" value="Immunoglobulins"/>
    <property type="match status" value="1"/>
</dbReference>
<name>A0ABT6FQC5_9FLAO</name>
<proteinExistence type="predicted"/>
<dbReference type="Pfam" id="PF13004">
    <property type="entry name" value="BACON"/>
    <property type="match status" value="1"/>
</dbReference>
<sequence>MGRAYNQIITHDDLVWMENNNLLFPEIPAVGGKLCVIRGTLNIHYKNLDTSLLTNYPTNRLVPYQRVKQYPIFTVDFINSLDWDGDTGTAQVFNAGGYSWTISWKLFKWWIYPPPLDPDWQEDTGGSWFSASPTSGSNAPTINFTIDYNDTPEQRMVELTITSNGGANSYTTYLYQDANPGVDTQSMPVSTGSNAENACLNFVNEAGRLDYYIKDGYTWTGADVLYVNEEGTEFAPTGWYSNGAWARNWNKANKTFYGLTQCEEDNSDGGGDPVDPHPETQAIAVSTGSDAASACTNYANVGSRLDYYIEDGYTWTGATVLYTDDAGTTLADTGWYSNGSWARYWNKANETFYGLTAC</sequence>
<reference evidence="2" key="1">
    <citation type="submission" date="2022-11" db="EMBL/GenBank/DDBJ databases">
        <title>High-quality draft genome sequence of Galbibacter sp. strain CMA-7.</title>
        <authorList>
            <person name="Wei L."/>
            <person name="Dong C."/>
            <person name="Shao Z."/>
        </authorList>
    </citation>
    <scope>NUCLEOTIDE SEQUENCE</scope>
    <source>
        <strain evidence="2">CMA-7</strain>
    </source>
</reference>
<comment type="caution">
    <text evidence="2">The sequence shown here is derived from an EMBL/GenBank/DDBJ whole genome shotgun (WGS) entry which is preliminary data.</text>
</comment>
<evidence type="ECO:0000313" key="2">
    <source>
        <dbReference type="EMBL" id="MDG3585469.1"/>
    </source>
</evidence>
<dbReference type="RefSeq" id="WP_277899265.1">
    <property type="nucleotide sequence ID" value="NZ_JAPMUA010000002.1"/>
</dbReference>
<gene>
    <name evidence="2" type="ORF">OSR52_06265</name>
</gene>
<evidence type="ECO:0000313" key="3">
    <source>
        <dbReference type="Proteomes" id="UP001153642"/>
    </source>
</evidence>
<dbReference type="InterPro" id="IPR013783">
    <property type="entry name" value="Ig-like_fold"/>
</dbReference>